<dbReference type="Proteomes" id="UP001497516">
    <property type="component" value="Chromosome 4"/>
</dbReference>
<protein>
    <submittedName>
        <fullName evidence="1">Uncharacterized protein</fullName>
    </submittedName>
</protein>
<evidence type="ECO:0000313" key="2">
    <source>
        <dbReference type="Proteomes" id="UP001497516"/>
    </source>
</evidence>
<evidence type="ECO:0000313" key="1">
    <source>
        <dbReference type="EMBL" id="CAL1383368.1"/>
    </source>
</evidence>
<sequence>MSSNSPNIGWFRYEISASIIQFQLEPSRRRRRNRRCYASSLRRLLLNDTSRQSMDEGESRDLEVRR</sequence>
<dbReference type="AlphaFoldDB" id="A0AAV2ECE6"/>
<gene>
    <name evidence="1" type="ORF">LTRI10_LOCUS24648</name>
</gene>
<organism evidence="1 2">
    <name type="scientific">Linum trigynum</name>
    <dbReference type="NCBI Taxonomy" id="586398"/>
    <lineage>
        <taxon>Eukaryota</taxon>
        <taxon>Viridiplantae</taxon>
        <taxon>Streptophyta</taxon>
        <taxon>Embryophyta</taxon>
        <taxon>Tracheophyta</taxon>
        <taxon>Spermatophyta</taxon>
        <taxon>Magnoliopsida</taxon>
        <taxon>eudicotyledons</taxon>
        <taxon>Gunneridae</taxon>
        <taxon>Pentapetalae</taxon>
        <taxon>rosids</taxon>
        <taxon>fabids</taxon>
        <taxon>Malpighiales</taxon>
        <taxon>Linaceae</taxon>
        <taxon>Linum</taxon>
    </lineage>
</organism>
<name>A0AAV2ECE6_9ROSI</name>
<reference evidence="1 2" key="1">
    <citation type="submission" date="2024-04" db="EMBL/GenBank/DDBJ databases">
        <authorList>
            <person name="Fracassetti M."/>
        </authorList>
    </citation>
    <scope>NUCLEOTIDE SEQUENCE [LARGE SCALE GENOMIC DNA]</scope>
</reference>
<accession>A0AAV2ECE6</accession>
<proteinExistence type="predicted"/>
<keyword evidence="2" id="KW-1185">Reference proteome</keyword>
<dbReference type="EMBL" id="OZ034817">
    <property type="protein sequence ID" value="CAL1383368.1"/>
    <property type="molecule type" value="Genomic_DNA"/>
</dbReference>